<dbReference type="EMBL" id="LDQA01000020">
    <property type="protein sequence ID" value="KTR06109.1"/>
    <property type="molecule type" value="Genomic_DNA"/>
</dbReference>
<dbReference type="GO" id="GO:0032298">
    <property type="term" value="P:positive regulation of DNA-templated DNA replication initiation"/>
    <property type="evidence" value="ECO:0007669"/>
    <property type="project" value="TreeGrafter"/>
</dbReference>
<dbReference type="Proteomes" id="UP000078272">
    <property type="component" value="Unassembled WGS sequence"/>
</dbReference>
<dbReference type="SUPFAM" id="SSF102400">
    <property type="entry name" value="DNA polymerase III chi subunit"/>
    <property type="match status" value="1"/>
</dbReference>
<dbReference type="GO" id="GO:0006260">
    <property type="term" value="P:DNA replication"/>
    <property type="evidence" value="ECO:0007669"/>
    <property type="project" value="InterPro"/>
</dbReference>
<dbReference type="RefSeq" id="WP_058599798.1">
    <property type="nucleotide sequence ID" value="NZ_LDPZ01000066.1"/>
</dbReference>
<proteinExistence type="predicted"/>
<dbReference type="Proteomes" id="UP000078529">
    <property type="component" value="Unassembled WGS sequence"/>
</dbReference>
<dbReference type="PANTHER" id="PTHR38767">
    <property type="entry name" value="DNA POLYMERASE III SUBUNIT CHI"/>
    <property type="match status" value="1"/>
</dbReference>
<name>A0A175R5E4_9HYPH</name>
<accession>A0A175R5E4</accession>
<comment type="caution">
    <text evidence="1">The sequence shown here is derived from an EMBL/GenBank/DDBJ whole genome shotgun (WGS) entry which is preliminary data.</text>
</comment>
<keyword evidence="4" id="KW-1185">Reference proteome</keyword>
<gene>
    <name evidence="1" type="ORF">NS226_20955</name>
    <name evidence="2" type="ORF">NS365_08185</name>
</gene>
<dbReference type="InterPro" id="IPR007459">
    <property type="entry name" value="DNA_pol3_chi"/>
</dbReference>
<dbReference type="Pfam" id="PF04364">
    <property type="entry name" value="DNA_pol3_chi"/>
    <property type="match status" value="1"/>
</dbReference>
<dbReference type="PATRIC" id="fig|401562.3.peg.4625"/>
<dbReference type="NCBIfam" id="NF004347">
    <property type="entry name" value="PRK05728.1-4"/>
    <property type="match status" value="1"/>
</dbReference>
<organism evidence="1 3">
    <name type="scientific">Aureimonas ureilytica</name>
    <dbReference type="NCBI Taxonomy" id="401562"/>
    <lineage>
        <taxon>Bacteria</taxon>
        <taxon>Pseudomonadati</taxon>
        <taxon>Pseudomonadota</taxon>
        <taxon>Alphaproteobacteria</taxon>
        <taxon>Hyphomicrobiales</taxon>
        <taxon>Aurantimonadaceae</taxon>
        <taxon>Aureimonas</taxon>
    </lineage>
</organism>
<evidence type="ECO:0000313" key="2">
    <source>
        <dbReference type="EMBL" id="KTR06109.1"/>
    </source>
</evidence>
<dbReference type="GO" id="GO:0003677">
    <property type="term" value="F:DNA binding"/>
    <property type="evidence" value="ECO:0007669"/>
    <property type="project" value="InterPro"/>
</dbReference>
<dbReference type="EMBL" id="LDPZ01000066">
    <property type="protein sequence ID" value="KTQ85172.1"/>
    <property type="molecule type" value="Genomic_DNA"/>
</dbReference>
<dbReference type="OrthoDB" id="9795973at2"/>
<sequence>MAEVLFYHLTESRLEEALPDLLERSLARGWRAIVQTVTTERRDALDQHLWVYREDSFLPHGTDADSSGALQPILLTTEPEQRANDPHVRFMVEGAVPASLDGCERGVYLFDGHDGEQVASARARWTAEKSAGHTVTYWQQTEDRRWVKKA</sequence>
<evidence type="ECO:0000313" key="1">
    <source>
        <dbReference type="EMBL" id="KTQ85172.1"/>
    </source>
</evidence>
<dbReference type="GO" id="GO:0003887">
    <property type="term" value="F:DNA-directed DNA polymerase activity"/>
    <property type="evidence" value="ECO:0007669"/>
    <property type="project" value="InterPro"/>
</dbReference>
<dbReference type="AlphaFoldDB" id="A0A175R5E4"/>
<protein>
    <submittedName>
        <fullName evidence="1">DNA polymerase III subunit chi</fullName>
    </submittedName>
</protein>
<evidence type="ECO:0000313" key="4">
    <source>
        <dbReference type="Proteomes" id="UP000078529"/>
    </source>
</evidence>
<evidence type="ECO:0000313" key="3">
    <source>
        <dbReference type="Proteomes" id="UP000078272"/>
    </source>
</evidence>
<dbReference type="InterPro" id="IPR036768">
    <property type="entry name" value="PolIII_chi_sf"/>
</dbReference>
<dbReference type="Gene3D" id="3.40.50.10110">
    <property type="entry name" value="DNA polymerase III subunit chi"/>
    <property type="match status" value="1"/>
</dbReference>
<dbReference type="eggNOG" id="COG2927">
    <property type="taxonomic scope" value="Bacteria"/>
</dbReference>
<dbReference type="PANTHER" id="PTHR38767:SF1">
    <property type="entry name" value="DNA POLYMERASE III SUBUNIT CHI"/>
    <property type="match status" value="1"/>
</dbReference>
<dbReference type="STRING" id="401562.NS365_08185"/>
<reference evidence="3 4" key="1">
    <citation type="journal article" date="2016" name="Front. Microbiol.">
        <title>Genomic Resource of Rice Seed Associated Bacteria.</title>
        <authorList>
            <person name="Midha S."/>
            <person name="Bansal K."/>
            <person name="Sharma S."/>
            <person name="Kumar N."/>
            <person name="Patil P.P."/>
            <person name="Chaudhry V."/>
            <person name="Patil P.B."/>
        </authorList>
    </citation>
    <scope>NUCLEOTIDE SEQUENCE [LARGE SCALE GENOMIC DNA]</scope>
    <source>
        <strain evidence="1 3">NS226</strain>
        <strain evidence="2 4">NS365</strain>
    </source>
</reference>